<gene>
    <name evidence="2" type="ORF">LWI29_003168</name>
</gene>
<protein>
    <submittedName>
        <fullName evidence="2">Uncharacterized protein</fullName>
    </submittedName>
</protein>
<comment type="caution">
    <text evidence="2">The sequence shown here is derived from an EMBL/GenBank/DDBJ whole genome shotgun (WGS) entry which is preliminary data.</text>
</comment>
<evidence type="ECO:0000256" key="1">
    <source>
        <dbReference type="SAM" id="MobiDB-lite"/>
    </source>
</evidence>
<evidence type="ECO:0000313" key="3">
    <source>
        <dbReference type="Proteomes" id="UP001168877"/>
    </source>
</evidence>
<organism evidence="2 3">
    <name type="scientific">Acer saccharum</name>
    <name type="common">Sugar maple</name>
    <dbReference type="NCBI Taxonomy" id="4024"/>
    <lineage>
        <taxon>Eukaryota</taxon>
        <taxon>Viridiplantae</taxon>
        <taxon>Streptophyta</taxon>
        <taxon>Embryophyta</taxon>
        <taxon>Tracheophyta</taxon>
        <taxon>Spermatophyta</taxon>
        <taxon>Magnoliopsida</taxon>
        <taxon>eudicotyledons</taxon>
        <taxon>Gunneridae</taxon>
        <taxon>Pentapetalae</taxon>
        <taxon>rosids</taxon>
        <taxon>malvids</taxon>
        <taxon>Sapindales</taxon>
        <taxon>Sapindaceae</taxon>
        <taxon>Hippocastanoideae</taxon>
        <taxon>Acereae</taxon>
        <taxon>Acer</taxon>
    </lineage>
</organism>
<feature type="compositionally biased region" description="Basic residues" evidence="1">
    <location>
        <begin position="67"/>
        <end position="77"/>
    </location>
</feature>
<dbReference type="EMBL" id="JAUESC010000001">
    <property type="protein sequence ID" value="KAK0606708.1"/>
    <property type="molecule type" value="Genomic_DNA"/>
</dbReference>
<reference evidence="2" key="1">
    <citation type="journal article" date="2022" name="Plant J.">
        <title>Strategies of tolerance reflected in two North American maple genomes.</title>
        <authorList>
            <person name="McEvoy S.L."/>
            <person name="Sezen U.U."/>
            <person name="Trouern-Trend A."/>
            <person name="McMahon S.M."/>
            <person name="Schaberg P.G."/>
            <person name="Yang J."/>
            <person name="Wegrzyn J.L."/>
            <person name="Swenson N.G."/>
        </authorList>
    </citation>
    <scope>NUCLEOTIDE SEQUENCE</scope>
    <source>
        <strain evidence="2">NS2018</strain>
    </source>
</reference>
<keyword evidence="3" id="KW-1185">Reference proteome</keyword>
<feature type="compositionally biased region" description="Basic and acidic residues" evidence="1">
    <location>
        <begin position="19"/>
        <end position="34"/>
    </location>
</feature>
<evidence type="ECO:0000313" key="2">
    <source>
        <dbReference type="EMBL" id="KAK0606708.1"/>
    </source>
</evidence>
<accession>A0AA39TNI9</accession>
<sequence length="186" mass="20513">MERSQLEGPEEGNTLPNKESYKPDIMVHMERGPEVGESSSNPSNSEQIEIIGLIPPQSLPSDMIISPKKKTNRKWKRSAREGLPQKPPGLISSPLQRVLALGKAGKKNAKSSSSPLGLKQNGRIMTHNEVLVVTTEFSYKNTYTSSSFTTSNGAKTSDELYMNFFLMEDLFGLTATIRDTMSCNDS</sequence>
<proteinExistence type="predicted"/>
<name>A0AA39TNI9_ACESA</name>
<reference evidence="2" key="2">
    <citation type="submission" date="2023-06" db="EMBL/GenBank/DDBJ databases">
        <authorList>
            <person name="Swenson N.G."/>
            <person name="Wegrzyn J.L."/>
            <person name="Mcevoy S.L."/>
        </authorList>
    </citation>
    <scope>NUCLEOTIDE SEQUENCE</scope>
    <source>
        <strain evidence="2">NS2018</strain>
        <tissue evidence="2">Leaf</tissue>
    </source>
</reference>
<dbReference type="AlphaFoldDB" id="A0AA39TNI9"/>
<feature type="region of interest" description="Disordered" evidence="1">
    <location>
        <begin position="1"/>
        <end position="91"/>
    </location>
</feature>
<feature type="compositionally biased region" description="Polar residues" evidence="1">
    <location>
        <begin position="37"/>
        <end position="47"/>
    </location>
</feature>
<dbReference type="Proteomes" id="UP001168877">
    <property type="component" value="Unassembled WGS sequence"/>
</dbReference>